<evidence type="ECO:0000313" key="2">
    <source>
        <dbReference type="EMBL" id="DBA20808.1"/>
    </source>
</evidence>
<gene>
    <name evidence="2" type="ORF">GDO54_017551</name>
</gene>
<keyword evidence="1" id="KW-1133">Transmembrane helix</keyword>
<dbReference type="Proteomes" id="UP001181693">
    <property type="component" value="Unassembled WGS sequence"/>
</dbReference>
<name>A0AAV3A4X1_PYXAD</name>
<dbReference type="EMBL" id="DYDO01000007">
    <property type="protein sequence ID" value="DBA20808.1"/>
    <property type="molecule type" value="Genomic_DNA"/>
</dbReference>
<accession>A0AAV3A4X1</accession>
<feature type="transmembrane region" description="Helical" evidence="1">
    <location>
        <begin position="43"/>
        <end position="64"/>
    </location>
</feature>
<proteinExistence type="predicted"/>
<keyword evidence="1" id="KW-0472">Membrane</keyword>
<evidence type="ECO:0008006" key="4">
    <source>
        <dbReference type="Google" id="ProtNLM"/>
    </source>
</evidence>
<evidence type="ECO:0000256" key="1">
    <source>
        <dbReference type="SAM" id="Phobius"/>
    </source>
</evidence>
<dbReference type="AlphaFoldDB" id="A0AAV3A4X1"/>
<keyword evidence="3" id="KW-1185">Reference proteome</keyword>
<evidence type="ECO:0000313" key="3">
    <source>
        <dbReference type="Proteomes" id="UP001181693"/>
    </source>
</evidence>
<sequence>MIVVVVVFNPALRILIDTHGVCIIKNTKMTPIHSIYLHSLGKAAVLSSFIGHFSGIMAILRLLWTRNNTTAHVVACTFF</sequence>
<keyword evidence="1" id="KW-0812">Transmembrane</keyword>
<reference evidence="2" key="1">
    <citation type="thesis" date="2020" institute="ProQuest LLC" country="789 East Eisenhower Parkway, Ann Arbor, MI, USA">
        <title>Comparative Genomics and Chromosome Evolution.</title>
        <authorList>
            <person name="Mudd A.B."/>
        </authorList>
    </citation>
    <scope>NUCLEOTIDE SEQUENCE</scope>
    <source>
        <strain evidence="2">1538</strain>
        <tissue evidence="2">Blood</tissue>
    </source>
</reference>
<organism evidence="2 3">
    <name type="scientific">Pyxicephalus adspersus</name>
    <name type="common">African bullfrog</name>
    <dbReference type="NCBI Taxonomy" id="30357"/>
    <lineage>
        <taxon>Eukaryota</taxon>
        <taxon>Metazoa</taxon>
        <taxon>Chordata</taxon>
        <taxon>Craniata</taxon>
        <taxon>Vertebrata</taxon>
        <taxon>Euteleostomi</taxon>
        <taxon>Amphibia</taxon>
        <taxon>Batrachia</taxon>
        <taxon>Anura</taxon>
        <taxon>Neobatrachia</taxon>
        <taxon>Ranoidea</taxon>
        <taxon>Pyxicephalidae</taxon>
        <taxon>Pyxicephalinae</taxon>
        <taxon>Pyxicephalus</taxon>
    </lineage>
</organism>
<protein>
    <recommendedName>
        <fullName evidence="4">Vomeronasal type-1 receptor</fullName>
    </recommendedName>
</protein>
<comment type="caution">
    <text evidence="2">The sequence shown here is derived from an EMBL/GenBank/DDBJ whole genome shotgun (WGS) entry which is preliminary data.</text>
</comment>